<feature type="DNA-binding region" description="H-T-H motif" evidence="2">
    <location>
        <begin position="32"/>
        <end position="51"/>
    </location>
</feature>
<dbReference type="InterPro" id="IPR036271">
    <property type="entry name" value="Tet_transcr_reg_TetR-rel_C_sf"/>
</dbReference>
<evidence type="ECO:0000313" key="4">
    <source>
        <dbReference type="EMBL" id="SPF54573.1"/>
    </source>
</evidence>
<accession>A0A2U3LRN6</accession>
<evidence type="ECO:0000259" key="3">
    <source>
        <dbReference type="PROSITE" id="PS50977"/>
    </source>
</evidence>
<dbReference type="Proteomes" id="UP000238916">
    <property type="component" value="Unassembled WGS sequence"/>
</dbReference>
<evidence type="ECO:0000256" key="1">
    <source>
        <dbReference type="ARBA" id="ARBA00023125"/>
    </source>
</evidence>
<dbReference type="PANTHER" id="PTHR43479">
    <property type="entry name" value="ACREF/ENVCD OPERON REPRESSOR-RELATED"/>
    <property type="match status" value="1"/>
</dbReference>
<dbReference type="Gene3D" id="1.10.357.10">
    <property type="entry name" value="Tetracycline Repressor, domain 2"/>
    <property type="match status" value="1"/>
</dbReference>
<dbReference type="OrthoDB" id="9780939at2"/>
<dbReference type="InterPro" id="IPR009057">
    <property type="entry name" value="Homeodomain-like_sf"/>
</dbReference>
<feature type="domain" description="HTH tetR-type" evidence="3">
    <location>
        <begin position="9"/>
        <end position="69"/>
    </location>
</feature>
<dbReference type="SUPFAM" id="SSF48498">
    <property type="entry name" value="Tetracyclin repressor-like, C-terminal domain"/>
    <property type="match status" value="1"/>
</dbReference>
<dbReference type="PANTHER" id="PTHR43479:SF11">
    <property type="entry name" value="ACREF_ENVCD OPERON REPRESSOR-RELATED"/>
    <property type="match status" value="1"/>
</dbReference>
<evidence type="ECO:0000256" key="2">
    <source>
        <dbReference type="PROSITE-ProRule" id="PRU00335"/>
    </source>
</evidence>
<dbReference type="PROSITE" id="PS50977">
    <property type="entry name" value="HTH_TETR_2"/>
    <property type="match status" value="1"/>
</dbReference>
<sequence length="204" mass="23130">MEKFLSLSVEKQTIIVDAALLSFSNNGYKKTSVSDIAIAAGISKSMIFHYFGTKKTLYLYLIDLCGNILMKEINENFDTSVTDFFDRIKLATDIKISVMKKHPSILSFLNSMYFESDEEVKTEIKDVLAKGEGFRSKIALDGMDASKFKDGIDPKLIMKMLVLLAEGYISQSSGKAALDLEPLHKEFEEYINLLKKNLYKEEYL</sequence>
<dbReference type="SUPFAM" id="SSF46689">
    <property type="entry name" value="Homeodomain-like"/>
    <property type="match status" value="1"/>
</dbReference>
<dbReference type="Pfam" id="PF00440">
    <property type="entry name" value="TetR_N"/>
    <property type="match status" value="1"/>
</dbReference>
<protein>
    <submittedName>
        <fullName evidence="4">Transcriptional regulator, TetR family</fullName>
    </submittedName>
</protein>
<name>A0A2U3LRN6_9FIRM</name>
<evidence type="ECO:0000313" key="5">
    <source>
        <dbReference type="Proteomes" id="UP000238916"/>
    </source>
</evidence>
<dbReference type="InterPro" id="IPR050624">
    <property type="entry name" value="HTH-type_Tx_Regulator"/>
</dbReference>
<dbReference type="EMBL" id="OMOF01000746">
    <property type="protein sequence ID" value="SPF54573.1"/>
    <property type="molecule type" value="Genomic_DNA"/>
</dbReference>
<proteinExistence type="predicted"/>
<reference evidence="5" key="1">
    <citation type="submission" date="2018-02" db="EMBL/GenBank/DDBJ databases">
        <authorList>
            <person name="Hausmann B."/>
        </authorList>
    </citation>
    <scope>NUCLEOTIDE SEQUENCE [LARGE SCALE GENOMIC DNA]</scope>
    <source>
        <strain evidence="5">Peat soil MAG SbF1</strain>
    </source>
</reference>
<dbReference type="InterPro" id="IPR001647">
    <property type="entry name" value="HTH_TetR"/>
</dbReference>
<dbReference type="Gene3D" id="1.10.10.60">
    <property type="entry name" value="Homeodomain-like"/>
    <property type="match status" value="1"/>
</dbReference>
<gene>
    <name evidence="4" type="ORF">SBF1_7700002</name>
</gene>
<dbReference type="PRINTS" id="PR00455">
    <property type="entry name" value="HTHTETR"/>
</dbReference>
<organism evidence="4 5">
    <name type="scientific">Candidatus Desulfosporosinus infrequens</name>
    <dbReference type="NCBI Taxonomy" id="2043169"/>
    <lineage>
        <taxon>Bacteria</taxon>
        <taxon>Bacillati</taxon>
        <taxon>Bacillota</taxon>
        <taxon>Clostridia</taxon>
        <taxon>Eubacteriales</taxon>
        <taxon>Desulfitobacteriaceae</taxon>
        <taxon>Desulfosporosinus</taxon>
    </lineage>
</organism>
<keyword evidence="1 2" id="KW-0238">DNA-binding</keyword>
<dbReference type="AlphaFoldDB" id="A0A2U3LRN6"/>
<dbReference type="GO" id="GO:0003677">
    <property type="term" value="F:DNA binding"/>
    <property type="evidence" value="ECO:0007669"/>
    <property type="project" value="UniProtKB-UniRule"/>
</dbReference>